<dbReference type="InterPro" id="IPR019869">
    <property type="entry name" value="Motility-assoc_PPIase_GldI"/>
</dbReference>
<dbReference type="SUPFAM" id="SSF54534">
    <property type="entry name" value="FKBP-like"/>
    <property type="match status" value="1"/>
</dbReference>
<sequence>MNRLNILLVMLLALAGCKTPEARRPVSHATGSYIDASIARNKELNKAEENAIKKLMEANPQYEYFTSDKGFWYYYNVQDTTALATAETGDLVTFDYEIKTLDGQLIVSEEELGTQTYQIEQSNQDLISGLKDGLKLMKEGETVTFLLPSHKAFGYYGYLDKIGSNWPIQTRVTLNTIQNGETNNP</sequence>
<name>A0A2G1VQK7_9FLAO</name>
<feature type="domain" description="PPIase FKBP-type" evidence="5">
    <location>
        <begin position="89"/>
        <end position="178"/>
    </location>
</feature>
<evidence type="ECO:0000256" key="1">
    <source>
        <dbReference type="ARBA" id="ARBA00000971"/>
    </source>
</evidence>
<protein>
    <recommendedName>
        <fullName evidence="4">Peptidyl-prolyl cis-trans isomerase</fullName>
        <ecNumber evidence="4">5.2.1.8</ecNumber>
    </recommendedName>
</protein>
<dbReference type="InterPro" id="IPR046357">
    <property type="entry name" value="PPIase_dom_sf"/>
</dbReference>
<evidence type="ECO:0000256" key="2">
    <source>
        <dbReference type="ARBA" id="ARBA00023110"/>
    </source>
</evidence>
<dbReference type="PROSITE" id="PS50059">
    <property type="entry name" value="FKBP_PPIASE"/>
    <property type="match status" value="1"/>
</dbReference>
<accession>A0A2G1VQK7</accession>
<evidence type="ECO:0000259" key="5">
    <source>
        <dbReference type="PROSITE" id="PS50059"/>
    </source>
</evidence>
<comment type="catalytic activity">
    <reaction evidence="1 3 4">
        <text>[protein]-peptidylproline (omega=180) = [protein]-peptidylproline (omega=0)</text>
        <dbReference type="Rhea" id="RHEA:16237"/>
        <dbReference type="Rhea" id="RHEA-COMP:10747"/>
        <dbReference type="Rhea" id="RHEA-COMP:10748"/>
        <dbReference type="ChEBI" id="CHEBI:83833"/>
        <dbReference type="ChEBI" id="CHEBI:83834"/>
        <dbReference type="EC" id="5.2.1.8"/>
    </reaction>
</comment>
<dbReference type="Pfam" id="PF00254">
    <property type="entry name" value="FKBP_C"/>
    <property type="match status" value="1"/>
</dbReference>
<evidence type="ECO:0000313" key="7">
    <source>
        <dbReference type="Proteomes" id="UP000229433"/>
    </source>
</evidence>
<dbReference type="GO" id="GO:0003755">
    <property type="term" value="F:peptidyl-prolyl cis-trans isomerase activity"/>
    <property type="evidence" value="ECO:0007669"/>
    <property type="project" value="UniProtKB-UniRule"/>
</dbReference>
<evidence type="ECO:0000313" key="6">
    <source>
        <dbReference type="EMBL" id="PHQ29034.1"/>
    </source>
</evidence>
<dbReference type="PROSITE" id="PS51257">
    <property type="entry name" value="PROKAR_LIPOPROTEIN"/>
    <property type="match status" value="1"/>
</dbReference>
<evidence type="ECO:0000256" key="4">
    <source>
        <dbReference type="RuleBase" id="RU003915"/>
    </source>
</evidence>
<dbReference type="EC" id="5.2.1.8" evidence="4"/>
<keyword evidence="2 3" id="KW-0697">Rotamase</keyword>
<dbReference type="Proteomes" id="UP000229433">
    <property type="component" value="Unassembled WGS sequence"/>
</dbReference>
<dbReference type="NCBIfam" id="TIGR03516">
    <property type="entry name" value="ppisom_GldI"/>
    <property type="match status" value="1"/>
</dbReference>
<dbReference type="OrthoDB" id="1093155at2"/>
<keyword evidence="7" id="KW-1185">Reference proteome</keyword>
<dbReference type="InterPro" id="IPR001179">
    <property type="entry name" value="PPIase_FKBP_dom"/>
</dbReference>
<reference evidence="6 7" key="1">
    <citation type="submission" date="2017-08" db="EMBL/GenBank/DDBJ databases">
        <title>The whole genome shortgun sequences of strain Leeuwenhoekiella nanhaiensis G18 from the South China Sea.</title>
        <authorList>
            <person name="Liu Q."/>
        </authorList>
    </citation>
    <scope>NUCLEOTIDE SEQUENCE [LARGE SCALE GENOMIC DNA]</scope>
    <source>
        <strain evidence="6 7">G18</strain>
    </source>
</reference>
<proteinExistence type="inferred from homology"/>
<comment type="caution">
    <text evidence="6">The sequence shown here is derived from an EMBL/GenBank/DDBJ whole genome shotgun (WGS) entry which is preliminary data.</text>
</comment>
<keyword evidence="3 4" id="KW-0413">Isomerase</keyword>
<comment type="similarity">
    <text evidence="4">Belongs to the FKBP-type PPIase family.</text>
</comment>
<dbReference type="EMBL" id="NQXA01000010">
    <property type="protein sequence ID" value="PHQ29034.1"/>
    <property type="molecule type" value="Genomic_DNA"/>
</dbReference>
<organism evidence="6 7">
    <name type="scientific">Leeuwenhoekiella nanhaiensis</name>
    <dbReference type="NCBI Taxonomy" id="1655491"/>
    <lineage>
        <taxon>Bacteria</taxon>
        <taxon>Pseudomonadati</taxon>
        <taxon>Bacteroidota</taxon>
        <taxon>Flavobacteriia</taxon>
        <taxon>Flavobacteriales</taxon>
        <taxon>Flavobacteriaceae</taxon>
        <taxon>Leeuwenhoekiella</taxon>
    </lineage>
</organism>
<gene>
    <name evidence="6" type="primary">gldI</name>
    <name evidence="6" type="ORF">CJ305_12670</name>
</gene>
<dbReference type="Gene3D" id="3.10.50.40">
    <property type="match status" value="1"/>
</dbReference>
<dbReference type="RefSeq" id="WP_099646649.1">
    <property type="nucleotide sequence ID" value="NZ_KZ319292.1"/>
</dbReference>
<evidence type="ECO:0000256" key="3">
    <source>
        <dbReference type="PROSITE-ProRule" id="PRU00277"/>
    </source>
</evidence>
<dbReference type="AlphaFoldDB" id="A0A2G1VQK7"/>